<dbReference type="InterPro" id="IPR013087">
    <property type="entry name" value="Znf_C2H2_type"/>
</dbReference>
<feature type="domain" description="C2H2-type" evidence="3">
    <location>
        <begin position="434"/>
        <end position="457"/>
    </location>
</feature>
<comment type="caution">
    <text evidence="4">The sequence shown here is derived from an EMBL/GenBank/DDBJ whole genome shotgun (WGS) entry which is preliminary data.</text>
</comment>
<feature type="compositionally biased region" description="Low complexity" evidence="2">
    <location>
        <begin position="93"/>
        <end position="121"/>
    </location>
</feature>
<reference evidence="4 5" key="1">
    <citation type="journal article" date="2018" name="Plant J.">
        <title>Genome sequences of Chlorella sorokiniana UTEX 1602 and Micractinium conductrix SAG 241.80: implications to maltose excretion by a green alga.</title>
        <authorList>
            <person name="Arriola M.B."/>
            <person name="Velmurugan N."/>
            <person name="Zhang Y."/>
            <person name="Plunkett M.H."/>
            <person name="Hondzo H."/>
            <person name="Barney B.M."/>
        </authorList>
    </citation>
    <scope>NUCLEOTIDE SEQUENCE [LARGE SCALE GENOMIC DNA]</scope>
    <source>
        <strain evidence="5">UTEX 1602</strain>
    </source>
</reference>
<protein>
    <recommendedName>
        <fullName evidence="3">C2H2-type domain-containing protein</fullName>
    </recommendedName>
</protein>
<dbReference type="AlphaFoldDB" id="A0A2P6U0C1"/>
<dbReference type="PANTHER" id="PTHR23159">
    <property type="entry name" value="CENTROSOMAL PROTEIN 2"/>
    <property type="match status" value="1"/>
</dbReference>
<dbReference type="EMBL" id="LHPG02000003">
    <property type="protein sequence ID" value="PRW59740.1"/>
    <property type="molecule type" value="Genomic_DNA"/>
</dbReference>
<dbReference type="PANTHER" id="PTHR23159:SF66">
    <property type="entry name" value="OS04G0158400 PROTEIN"/>
    <property type="match status" value="1"/>
</dbReference>
<evidence type="ECO:0000313" key="5">
    <source>
        <dbReference type="Proteomes" id="UP000239899"/>
    </source>
</evidence>
<feature type="region of interest" description="Disordered" evidence="2">
    <location>
        <begin position="93"/>
        <end position="139"/>
    </location>
</feature>
<evidence type="ECO:0000313" key="4">
    <source>
        <dbReference type="EMBL" id="PRW59740.1"/>
    </source>
</evidence>
<feature type="compositionally biased region" description="Low complexity" evidence="2">
    <location>
        <begin position="332"/>
        <end position="375"/>
    </location>
</feature>
<dbReference type="PROSITE" id="PS00028">
    <property type="entry name" value="ZINC_FINGER_C2H2_1"/>
    <property type="match status" value="1"/>
</dbReference>
<proteinExistence type="predicted"/>
<keyword evidence="1" id="KW-0175">Coiled coil</keyword>
<accession>A0A2P6U0C1</accession>
<dbReference type="OrthoDB" id="515816at2759"/>
<feature type="region of interest" description="Disordered" evidence="2">
    <location>
        <begin position="393"/>
        <end position="415"/>
    </location>
</feature>
<keyword evidence="5" id="KW-1185">Reference proteome</keyword>
<feature type="region of interest" description="Disordered" evidence="2">
    <location>
        <begin position="306"/>
        <end position="380"/>
    </location>
</feature>
<evidence type="ECO:0000256" key="2">
    <source>
        <dbReference type="SAM" id="MobiDB-lite"/>
    </source>
</evidence>
<name>A0A2P6U0C1_CHLSO</name>
<organism evidence="4 5">
    <name type="scientific">Chlorella sorokiniana</name>
    <name type="common">Freshwater green alga</name>
    <dbReference type="NCBI Taxonomy" id="3076"/>
    <lineage>
        <taxon>Eukaryota</taxon>
        <taxon>Viridiplantae</taxon>
        <taxon>Chlorophyta</taxon>
        <taxon>core chlorophytes</taxon>
        <taxon>Trebouxiophyceae</taxon>
        <taxon>Chlorellales</taxon>
        <taxon>Chlorellaceae</taxon>
        <taxon>Chlorella clade</taxon>
        <taxon>Chlorella</taxon>
    </lineage>
</organism>
<dbReference type="Proteomes" id="UP000239899">
    <property type="component" value="Unassembled WGS sequence"/>
</dbReference>
<gene>
    <name evidence="4" type="ORF">C2E21_1833</name>
</gene>
<evidence type="ECO:0000259" key="3">
    <source>
        <dbReference type="PROSITE" id="PS00028"/>
    </source>
</evidence>
<feature type="coiled-coil region" evidence="1">
    <location>
        <begin position="31"/>
        <end position="90"/>
    </location>
</feature>
<evidence type="ECO:0000256" key="1">
    <source>
        <dbReference type="SAM" id="Coils"/>
    </source>
</evidence>
<sequence length="554" mass="57617">MPSAEERLQAQLSALVGAAVDRVVQQHGLPADTLLNQLQAAQLEASQLRQELAELQAVDDAELKRLWSVIVDLEKKCARLQQENTQLHAAPAALPAPAGTTPGKSAQAAAAAARSPSAEQQQEWKRKRLQQQLESARADAAAARSMAEEQLAEASTALSAAAEQLQTLQQQFDQQAAELAAVRQQAEEEAAARTAAEEAQRQLQERVEQQAAELAAAQQEAAQLRARQAAIAATLGTSAAPPVEAAIVDVPPVAAGSGAAAAPVAGGAVAGAPGAAAVAHLLQDFKQQIEASLRAELANISAVVQQHSQMPHGRRSLSPSVAQAALPARGSPEGQQHQEQPAEPPQAQQAPAAEQQGKAQPAGGAASAAGAAGAADVSHATPLQQRLEHWRQVAAAHADDEQGDPPSQLPFSVDKDADPEDVVKQAAAGQLPFCCPPCRAVFESEGDYLAHQTVPDHLLKCRQLFTAYTGNVISNDSTLNVIKTGDKPTVQRALGPYAHCCLACGRVLKLDDFLHHSLGKTHLSKVAMQLKAAAARSKRQKVAGGGSKAAGGGS</sequence>